<dbReference type="Proteomes" id="UP000000753">
    <property type="component" value="Chromosome"/>
</dbReference>
<reference evidence="1 2" key="1">
    <citation type="journal article" date="2008" name="PLoS ONE">
        <title>Environmental adaptation: genomic analysis of the piezotolerant and psychrotolerant deep-sea iron reducing bacterium Shewanella piezotolerans WP3.</title>
        <authorList>
            <person name="Wang F."/>
            <person name="Wang J."/>
            <person name="Jian H."/>
            <person name="Zhang B."/>
            <person name="Li S."/>
            <person name="Wang F."/>
            <person name="Zeng X."/>
            <person name="Gao L."/>
            <person name="Bartlett D.H."/>
            <person name="Yu J."/>
            <person name="Hu S."/>
            <person name="Xiao X."/>
        </authorList>
    </citation>
    <scope>NUCLEOTIDE SEQUENCE [LARGE SCALE GENOMIC DNA]</scope>
    <source>
        <strain evidence="2">WP3 / JCM 13877</strain>
    </source>
</reference>
<proteinExistence type="predicted"/>
<dbReference type="eggNOG" id="ENOG502ZK31">
    <property type="taxonomic scope" value="Bacteria"/>
</dbReference>
<keyword evidence="2" id="KW-1185">Reference proteome</keyword>
<dbReference type="OrthoDB" id="5917620at2"/>
<protein>
    <submittedName>
        <fullName evidence="1">Uncharacterized protein</fullName>
    </submittedName>
</protein>
<dbReference type="InterPro" id="IPR050010">
    <property type="entry name" value="ETEC_3214_dom"/>
</dbReference>
<accession>B8CH84</accession>
<dbReference type="EMBL" id="CP000472">
    <property type="protein sequence ID" value="ACJ26876.1"/>
    <property type="molecule type" value="Genomic_DNA"/>
</dbReference>
<dbReference type="HOGENOM" id="CLU_1115178_0_0_6"/>
<sequence length="249" mass="27716">MDSVEVPAKVSFWSKLQSVALTVVAVMLSLGQWNDTKDAVSSAYEAIIANWTNDIEYKQISTLHVGQTQAYVTSIFGNPHVSKKSKSDSDIVYFYYGNKKYQLTLAIKDKRLSGYAVVGLMPDFQVSVPYTAQALLSTPLDGYFSQTDSYFSDANNIEYYAESHDLGKKVMFYNLILGAVNYGNFSPSDSRSIKQLNANLDRGIEDVSAALATSRKLTPNYFAVTELAPKVMVEGLLTHFEYKTLLKID</sequence>
<gene>
    <name evidence="1" type="ordered locus">swp_0028</name>
</gene>
<evidence type="ECO:0000313" key="2">
    <source>
        <dbReference type="Proteomes" id="UP000000753"/>
    </source>
</evidence>
<dbReference type="NCBIfam" id="NF043066">
    <property type="entry name" value="ETEC_3214_dom"/>
    <property type="match status" value="1"/>
</dbReference>
<dbReference type="RefSeq" id="WP_020910260.1">
    <property type="nucleotide sequence ID" value="NC_011566.1"/>
</dbReference>
<dbReference type="AlphaFoldDB" id="B8CH84"/>
<evidence type="ECO:0000313" key="1">
    <source>
        <dbReference type="EMBL" id="ACJ26876.1"/>
    </source>
</evidence>
<organism evidence="1 2">
    <name type="scientific">Shewanella piezotolerans (strain WP3 / JCM 13877)</name>
    <dbReference type="NCBI Taxonomy" id="225849"/>
    <lineage>
        <taxon>Bacteria</taxon>
        <taxon>Pseudomonadati</taxon>
        <taxon>Pseudomonadota</taxon>
        <taxon>Gammaproteobacteria</taxon>
        <taxon>Alteromonadales</taxon>
        <taxon>Shewanellaceae</taxon>
        <taxon>Shewanella</taxon>
    </lineage>
</organism>
<name>B8CH84_SHEPW</name>
<dbReference type="KEGG" id="swp:swp_0028"/>